<dbReference type="EMBL" id="JAFIMR010000013">
    <property type="protein sequence ID" value="KAI1871077.1"/>
    <property type="molecule type" value="Genomic_DNA"/>
</dbReference>
<reference evidence="3" key="1">
    <citation type="submission" date="2021-03" db="EMBL/GenBank/DDBJ databases">
        <title>Revisited historic fungal species revealed as producer of novel bioactive compounds through whole genome sequencing and comparative genomics.</title>
        <authorList>
            <person name="Vignolle G.A."/>
            <person name="Hochenegger N."/>
            <person name="Mach R.L."/>
            <person name="Mach-Aigner A.R."/>
            <person name="Javad Rahimi M."/>
            <person name="Salim K.A."/>
            <person name="Chan C.M."/>
            <person name="Lim L.B.L."/>
            <person name="Cai F."/>
            <person name="Druzhinina I.S."/>
            <person name="U'Ren J.M."/>
            <person name="Derntl C."/>
        </authorList>
    </citation>
    <scope>NUCLEOTIDE SEQUENCE</scope>
    <source>
        <strain evidence="3">TUCIM 5799</strain>
    </source>
</reference>
<evidence type="ECO:0000256" key="2">
    <source>
        <dbReference type="SAM" id="Phobius"/>
    </source>
</evidence>
<dbReference type="AlphaFoldDB" id="A0A9P9WN97"/>
<keyword evidence="2" id="KW-0812">Transmembrane</keyword>
<evidence type="ECO:0000313" key="3">
    <source>
        <dbReference type="EMBL" id="KAI1871077.1"/>
    </source>
</evidence>
<evidence type="ECO:0000256" key="1">
    <source>
        <dbReference type="SAM" id="MobiDB-lite"/>
    </source>
</evidence>
<dbReference type="Proteomes" id="UP000829685">
    <property type="component" value="Unassembled WGS sequence"/>
</dbReference>
<keyword evidence="2" id="KW-0472">Membrane</keyword>
<proteinExistence type="predicted"/>
<feature type="transmembrane region" description="Helical" evidence="2">
    <location>
        <begin position="73"/>
        <end position="91"/>
    </location>
</feature>
<comment type="caution">
    <text evidence="3">The sequence shown here is derived from an EMBL/GenBank/DDBJ whole genome shotgun (WGS) entry which is preliminary data.</text>
</comment>
<sequence length="136" mass="14742">MLCVSGTILASCIATVVLTIVIYTAVRASRGNPPPADPSIMSDDPGGIAGSGMGGFKVKRAQDSLDTVTSMDASLFVFVGFAGIAAIWLLIRKLTLELRRDTQLSYSKSKYSQDRGRRRTDIEQGEWLSEKPTELE</sequence>
<feature type="region of interest" description="Disordered" evidence="1">
    <location>
        <begin position="106"/>
        <end position="136"/>
    </location>
</feature>
<organism evidence="3 4">
    <name type="scientific">Neoarthrinium moseri</name>
    <dbReference type="NCBI Taxonomy" id="1658444"/>
    <lineage>
        <taxon>Eukaryota</taxon>
        <taxon>Fungi</taxon>
        <taxon>Dikarya</taxon>
        <taxon>Ascomycota</taxon>
        <taxon>Pezizomycotina</taxon>
        <taxon>Sordariomycetes</taxon>
        <taxon>Xylariomycetidae</taxon>
        <taxon>Amphisphaeriales</taxon>
        <taxon>Apiosporaceae</taxon>
        <taxon>Neoarthrinium</taxon>
    </lineage>
</organism>
<name>A0A9P9WN97_9PEZI</name>
<accession>A0A9P9WN97</accession>
<feature type="transmembrane region" description="Helical" evidence="2">
    <location>
        <begin position="7"/>
        <end position="26"/>
    </location>
</feature>
<keyword evidence="4" id="KW-1185">Reference proteome</keyword>
<keyword evidence="2" id="KW-1133">Transmembrane helix</keyword>
<gene>
    <name evidence="3" type="ORF">JX265_006117</name>
</gene>
<protein>
    <submittedName>
        <fullName evidence="3">Uncharacterized protein</fullName>
    </submittedName>
</protein>
<evidence type="ECO:0000313" key="4">
    <source>
        <dbReference type="Proteomes" id="UP000829685"/>
    </source>
</evidence>
<feature type="compositionally biased region" description="Basic and acidic residues" evidence="1">
    <location>
        <begin position="111"/>
        <end position="136"/>
    </location>
</feature>